<feature type="region of interest" description="Disordered" evidence="1">
    <location>
        <begin position="67"/>
        <end position="91"/>
    </location>
</feature>
<reference evidence="3 4" key="1">
    <citation type="submission" date="2014-04" db="EMBL/GenBank/DDBJ databases">
        <authorList>
            <consortium name="DOE Joint Genome Institute"/>
            <person name="Kuo A."/>
            <person name="Kohler A."/>
            <person name="Costa M.D."/>
            <person name="Nagy L.G."/>
            <person name="Floudas D."/>
            <person name="Copeland A."/>
            <person name="Barry K.W."/>
            <person name="Cichocki N."/>
            <person name="Veneault-Fourrey C."/>
            <person name="LaButti K."/>
            <person name="Lindquist E.A."/>
            <person name="Lipzen A."/>
            <person name="Lundell T."/>
            <person name="Morin E."/>
            <person name="Murat C."/>
            <person name="Sun H."/>
            <person name="Tunlid A."/>
            <person name="Henrissat B."/>
            <person name="Grigoriev I.V."/>
            <person name="Hibbett D.S."/>
            <person name="Martin F."/>
            <person name="Nordberg H.P."/>
            <person name="Cantor M.N."/>
            <person name="Hua S.X."/>
        </authorList>
    </citation>
    <scope>NUCLEOTIDE SEQUENCE [LARGE SCALE GENOMIC DNA]</scope>
    <source>
        <strain evidence="3 4">441</strain>
    </source>
</reference>
<accession>A0A0D0AAA4</accession>
<name>A0A0D0AAA4_9AGAM</name>
<dbReference type="EMBL" id="KN833685">
    <property type="protein sequence ID" value="KIK31207.1"/>
    <property type="molecule type" value="Genomic_DNA"/>
</dbReference>
<keyword evidence="4" id="KW-1185">Reference proteome</keyword>
<organism evidence="3 4">
    <name type="scientific">Pisolithus microcarpus 441</name>
    <dbReference type="NCBI Taxonomy" id="765257"/>
    <lineage>
        <taxon>Eukaryota</taxon>
        <taxon>Fungi</taxon>
        <taxon>Dikarya</taxon>
        <taxon>Basidiomycota</taxon>
        <taxon>Agaricomycotina</taxon>
        <taxon>Agaricomycetes</taxon>
        <taxon>Agaricomycetidae</taxon>
        <taxon>Boletales</taxon>
        <taxon>Sclerodermatineae</taxon>
        <taxon>Pisolithaceae</taxon>
        <taxon>Pisolithus</taxon>
    </lineage>
</organism>
<dbReference type="PROSITE" id="PS51257">
    <property type="entry name" value="PROKAR_LIPOPROTEIN"/>
    <property type="match status" value="1"/>
</dbReference>
<evidence type="ECO:0000256" key="2">
    <source>
        <dbReference type="SAM" id="Phobius"/>
    </source>
</evidence>
<feature type="transmembrane region" description="Helical" evidence="2">
    <location>
        <begin position="20"/>
        <end position="40"/>
    </location>
</feature>
<dbReference type="Proteomes" id="UP000054018">
    <property type="component" value="Unassembled WGS sequence"/>
</dbReference>
<protein>
    <submittedName>
        <fullName evidence="3">Uncharacterized protein</fullName>
    </submittedName>
</protein>
<keyword evidence="2" id="KW-0472">Membrane</keyword>
<reference evidence="4" key="2">
    <citation type="submission" date="2015-01" db="EMBL/GenBank/DDBJ databases">
        <title>Evolutionary Origins and Diversification of the Mycorrhizal Mutualists.</title>
        <authorList>
            <consortium name="DOE Joint Genome Institute"/>
            <consortium name="Mycorrhizal Genomics Consortium"/>
            <person name="Kohler A."/>
            <person name="Kuo A."/>
            <person name="Nagy L.G."/>
            <person name="Floudas D."/>
            <person name="Copeland A."/>
            <person name="Barry K.W."/>
            <person name="Cichocki N."/>
            <person name="Veneault-Fourrey C."/>
            <person name="LaButti K."/>
            <person name="Lindquist E.A."/>
            <person name="Lipzen A."/>
            <person name="Lundell T."/>
            <person name="Morin E."/>
            <person name="Murat C."/>
            <person name="Riley R."/>
            <person name="Ohm R."/>
            <person name="Sun H."/>
            <person name="Tunlid A."/>
            <person name="Henrissat B."/>
            <person name="Grigoriev I.V."/>
            <person name="Hibbett D.S."/>
            <person name="Martin F."/>
        </authorList>
    </citation>
    <scope>NUCLEOTIDE SEQUENCE [LARGE SCALE GENOMIC DNA]</scope>
    <source>
        <strain evidence="4">441</strain>
    </source>
</reference>
<evidence type="ECO:0000313" key="3">
    <source>
        <dbReference type="EMBL" id="KIK31207.1"/>
    </source>
</evidence>
<sequence length="168" mass="19162">MEVSGRLCNTRLLPRTNFLFFYISFSFLSCEMVFATRSLLSFRALTRPSRLVPCHARRCFPQGIRHLSDDKPSLEQSQPTEDAQPQAETDIPLQTVPLEQLKAKEAEVADLTVSLRLCFCGLCQPSAQCRPRKRTTTRLRHLAFCRRSPSSRRRPFPCSQVCPCALSK</sequence>
<feature type="compositionally biased region" description="Polar residues" evidence="1">
    <location>
        <begin position="74"/>
        <end position="87"/>
    </location>
</feature>
<dbReference type="AlphaFoldDB" id="A0A0D0AAA4"/>
<gene>
    <name evidence="3" type="ORF">PISMIDRAFT_136682</name>
</gene>
<dbReference type="HOGENOM" id="CLU_1587159_0_0_1"/>
<keyword evidence="2" id="KW-1133">Transmembrane helix</keyword>
<proteinExistence type="predicted"/>
<evidence type="ECO:0000313" key="4">
    <source>
        <dbReference type="Proteomes" id="UP000054018"/>
    </source>
</evidence>
<keyword evidence="2" id="KW-0812">Transmembrane</keyword>
<evidence type="ECO:0000256" key="1">
    <source>
        <dbReference type="SAM" id="MobiDB-lite"/>
    </source>
</evidence>